<dbReference type="Proteomes" id="UP000708338">
    <property type="component" value="Unassembled WGS sequence"/>
</dbReference>
<feature type="transmembrane region" description="Helical" evidence="1">
    <location>
        <begin position="204"/>
        <end position="223"/>
    </location>
</feature>
<evidence type="ECO:0000313" key="2">
    <source>
        <dbReference type="EMBL" id="MBT9809582.1"/>
    </source>
</evidence>
<feature type="transmembrane region" description="Helical" evidence="1">
    <location>
        <begin position="6"/>
        <end position="24"/>
    </location>
</feature>
<gene>
    <name evidence="2" type="ORF">GPL26_07980</name>
</gene>
<keyword evidence="1" id="KW-1133">Transmembrane helix</keyword>
<dbReference type="AlphaFoldDB" id="A0AA41FDF0"/>
<protein>
    <submittedName>
        <fullName evidence="2">Prepilin peptidase</fullName>
    </submittedName>
</protein>
<evidence type="ECO:0000256" key="1">
    <source>
        <dbReference type="SAM" id="Phobius"/>
    </source>
</evidence>
<proteinExistence type="predicted"/>
<reference evidence="2" key="1">
    <citation type="journal article" date="2021" name="Gut Microbes">
        <title>A synthetic consortium of 100 gut commensals modulates the composition and function in a colon model of the microbiome of elderly subjects.</title>
        <authorList>
            <person name="Perez M."/>
            <person name="Ntemiri A."/>
            <person name="Tan H."/>
            <person name="Harris H.M.B."/>
            <person name="Roager H.M."/>
            <person name="Ribiere C."/>
            <person name="O'Toole P.W."/>
        </authorList>
    </citation>
    <scope>NUCLEOTIDE SEQUENCE</scope>
    <source>
        <strain evidence="2">MCC335</strain>
    </source>
</reference>
<evidence type="ECO:0000313" key="3">
    <source>
        <dbReference type="Proteomes" id="UP000708338"/>
    </source>
</evidence>
<dbReference type="EMBL" id="WQPS01000007">
    <property type="protein sequence ID" value="MBT9809582.1"/>
    <property type="molecule type" value="Genomic_DNA"/>
</dbReference>
<organism evidence="2 3">
    <name type="scientific">Enterocloster citroniae</name>
    <dbReference type="NCBI Taxonomy" id="358743"/>
    <lineage>
        <taxon>Bacteria</taxon>
        <taxon>Bacillati</taxon>
        <taxon>Bacillota</taxon>
        <taxon>Clostridia</taxon>
        <taxon>Lachnospirales</taxon>
        <taxon>Lachnospiraceae</taxon>
        <taxon>Enterocloster</taxon>
    </lineage>
</organism>
<dbReference type="RefSeq" id="WP_083423602.1">
    <property type="nucleotide sequence ID" value="NZ_JAWQDS010000001.1"/>
</dbReference>
<dbReference type="Gene3D" id="1.20.120.1220">
    <property type="match status" value="1"/>
</dbReference>
<accession>A0AA41FDF0</accession>
<name>A0AA41FDF0_9FIRM</name>
<keyword evidence="1" id="KW-0812">Transmembrane</keyword>
<sequence length="225" mass="23857">MERGKYGILSDCILLAVLACCAFWDVREHRIPNQAAGWGAVLGLGCTCFFSGTEHLLPGTGHLLPGTGHLLPGTGHLIPETGHLGLGTGHLGLGLDGALILWTGAGFLGRMVLVWGLGFPFFALRMTGAGDIKVMGLIAAYMGMRDGTRAIAAGLCLGAVLALGKMLLHGSVFQRFLYLSAYIRRMLQSKNIEPYYCPQRDGNACVIPLGACLFAGTLLTVLWKG</sequence>
<feature type="transmembrane region" description="Helical" evidence="1">
    <location>
        <begin position="99"/>
        <end position="122"/>
    </location>
</feature>
<keyword evidence="1" id="KW-0472">Membrane</keyword>
<comment type="caution">
    <text evidence="2">The sequence shown here is derived from an EMBL/GenBank/DDBJ whole genome shotgun (WGS) entry which is preliminary data.</text>
</comment>